<proteinExistence type="predicted"/>
<gene>
    <name evidence="12" type="ORF">PMAYCL1PPCAC_08631</name>
</gene>
<dbReference type="Gene3D" id="3.30.50.10">
    <property type="entry name" value="Erythroid Transcription Factor GATA-1, subunit A"/>
    <property type="match status" value="1"/>
</dbReference>
<evidence type="ECO:0000313" key="12">
    <source>
        <dbReference type="EMBL" id="GMR38436.1"/>
    </source>
</evidence>
<keyword evidence="8" id="KW-0539">Nucleus</keyword>
<evidence type="ECO:0000256" key="9">
    <source>
        <dbReference type="SAM" id="Coils"/>
    </source>
</evidence>
<feature type="non-terminal residue" evidence="12">
    <location>
        <position position="1"/>
    </location>
</feature>
<dbReference type="GO" id="GO:0005634">
    <property type="term" value="C:nucleus"/>
    <property type="evidence" value="ECO:0007669"/>
    <property type="project" value="TreeGrafter"/>
</dbReference>
<dbReference type="InterPro" id="IPR035500">
    <property type="entry name" value="NHR-like_dom_sf"/>
</dbReference>
<accession>A0AAN5CE73</accession>
<dbReference type="EMBL" id="BTRK01000002">
    <property type="protein sequence ID" value="GMR38436.1"/>
    <property type="molecule type" value="Genomic_DNA"/>
</dbReference>
<keyword evidence="1" id="KW-0479">Metal-binding</keyword>
<dbReference type="Gene3D" id="1.10.565.10">
    <property type="entry name" value="Retinoid X Receptor"/>
    <property type="match status" value="1"/>
</dbReference>
<keyword evidence="6" id="KW-0804">Transcription</keyword>
<name>A0AAN5CE73_9BILA</name>
<evidence type="ECO:0000256" key="5">
    <source>
        <dbReference type="ARBA" id="ARBA00023125"/>
    </source>
</evidence>
<evidence type="ECO:0000256" key="7">
    <source>
        <dbReference type="ARBA" id="ARBA00023170"/>
    </source>
</evidence>
<organism evidence="12 13">
    <name type="scientific">Pristionchus mayeri</name>
    <dbReference type="NCBI Taxonomy" id="1317129"/>
    <lineage>
        <taxon>Eukaryota</taxon>
        <taxon>Metazoa</taxon>
        <taxon>Ecdysozoa</taxon>
        <taxon>Nematoda</taxon>
        <taxon>Chromadorea</taxon>
        <taxon>Rhabditida</taxon>
        <taxon>Rhabditina</taxon>
        <taxon>Diplogasteromorpha</taxon>
        <taxon>Diplogasteroidea</taxon>
        <taxon>Neodiplogasteridae</taxon>
        <taxon>Pristionchus</taxon>
    </lineage>
</organism>
<dbReference type="GO" id="GO:0003700">
    <property type="term" value="F:DNA-binding transcription factor activity"/>
    <property type="evidence" value="ECO:0007669"/>
    <property type="project" value="InterPro"/>
</dbReference>
<protein>
    <recommendedName>
        <fullName evidence="14">Nuclear receptor</fullName>
    </recommendedName>
</protein>
<dbReference type="PROSITE" id="PS51030">
    <property type="entry name" value="NUCLEAR_REC_DBD_2"/>
    <property type="match status" value="1"/>
</dbReference>
<dbReference type="InterPro" id="IPR000536">
    <property type="entry name" value="Nucl_hrmn_rcpt_lig-bd"/>
</dbReference>
<dbReference type="SUPFAM" id="SSF57716">
    <property type="entry name" value="Glucocorticoid receptor-like (DNA-binding domain)"/>
    <property type="match status" value="1"/>
</dbReference>
<dbReference type="PANTHER" id="PTHR46011:SF6">
    <property type="entry name" value="HIGH ZINC ACTIVATED NUCLEAR RECEPTOR PROTEIN"/>
    <property type="match status" value="1"/>
</dbReference>
<dbReference type="GO" id="GO:0008270">
    <property type="term" value="F:zinc ion binding"/>
    <property type="evidence" value="ECO:0007669"/>
    <property type="project" value="UniProtKB-KW"/>
</dbReference>
<evidence type="ECO:0000256" key="6">
    <source>
        <dbReference type="ARBA" id="ARBA00023163"/>
    </source>
</evidence>
<feature type="domain" description="NR LBD" evidence="11">
    <location>
        <begin position="108"/>
        <end position="361"/>
    </location>
</feature>
<keyword evidence="5" id="KW-0238">DNA-binding</keyword>
<evidence type="ECO:0000256" key="8">
    <source>
        <dbReference type="ARBA" id="ARBA00023242"/>
    </source>
</evidence>
<dbReference type="PANTHER" id="PTHR46011">
    <property type="entry name" value="NUCLEAR HORMONE RECEPTOR FAMILY MEMBER NHR-86-RELATED"/>
    <property type="match status" value="1"/>
</dbReference>
<dbReference type="InterPro" id="IPR013088">
    <property type="entry name" value="Znf_NHR/GATA"/>
</dbReference>
<dbReference type="Pfam" id="PF00105">
    <property type="entry name" value="zf-C4"/>
    <property type="match status" value="1"/>
</dbReference>
<evidence type="ECO:0008006" key="14">
    <source>
        <dbReference type="Google" id="ProtNLM"/>
    </source>
</evidence>
<dbReference type="PROSITE" id="PS51843">
    <property type="entry name" value="NR_LBD"/>
    <property type="match status" value="1"/>
</dbReference>
<dbReference type="SUPFAM" id="SSF48508">
    <property type="entry name" value="Nuclear receptor ligand-binding domain"/>
    <property type="match status" value="1"/>
</dbReference>
<evidence type="ECO:0000256" key="2">
    <source>
        <dbReference type="ARBA" id="ARBA00022771"/>
    </source>
</evidence>
<dbReference type="SMART" id="SM00399">
    <property type="entry name" value="ZnF_C4"/>
    <property type="match status" value="1"/>
</dbReference>
<keyword evidence="13" id="KW-1185">Reference proteome</keyword>
<keyword evidence="4" id="KW-0805">Transcription regulation</keyword>
<keyword evidence="3" id="KW-0862">Zinc</keyword>
<evidence type="ECO:0000313" key="13">
    <source>
        <dbReference type="Proteomes" id="UP001328107"/>
    </source>
</evidence>
<keyword evidence="9" id="KW-0175">Coiled coil</keyword>
<comment type="caution">
    <text evidence="12">The sequence shown here is derived from an EMBL/GenBank/DDBJ whole genome shotgun (WGS) entry which is preliminary data.</text>
</comment>
<evidence type="ECO:0000256" key="1">
    <source>
        <dbReference type="ARBA" id="ARBA00022723"/>
    </source>
</evidence>
<dbReference type="Pfam" id="PF00104">
    <property type="entry name" value="Hormone_recep"/>
    <property type="match status" value="1"/>
</dbReference>
<dbReference type="AlphaFoldDB" id="A0AAN5CE73"/>
<feature type="coiled-coil region" evidence="9">
    <location>
        <begin position="102"/>
        <end position="129"/>
    </location>
</feature>
<keyword evidence="2" id="KW-0863">Zinc-finger</keyword>
<reference evidence="13" key="1">
    <citation type="submission" date="2022-10" db="EMBL/GenBank/DDBJ databases">
        <title>Genome assembly of Pristionchus species.</title>
        <authorList>
            <person name="Yoshida K."/>
            <person name="Sommer R.J."/>
        </authorList>
    </citation>
    <scope>NUCLEOTIDE SEQUENCE [LARGE SCALE GENOMIC DNA]</scope>
    <source>
        <strain evidence="13">RS5460</strain>
    </source>
</reference>
<evidence type="ECO:0000259" key="10">
    <source>
        <dbReference type="PROSITE" id="PS51030"/>
    </source>
</evidence>
<dbReference type="SMART" id="SM00430">
    <property type="entry name" value="HOLI"/>
    <property type="match status" value="1"/>
</dbReference>
<dbReference type="InterPro" id="IPR001628">
    <property type="entry name" value="Znf_hrmn_rcpt"/>
</dbReference>
<dbReference type="PRINTS" id="PR00047">
    <property type="entry name" value="STROIDFINGER"/>
</dbReference>
<dbReference type="Proteomes" id="UP001328107">
    <property type="component" value="Unassembled WGS sequence"/>
</dbReference>
<evidence type="ECO:0000256" key="3">
    <source>
        <dbReference type="ARBA" id="ARBA00022833"/>
    </source>
</evidence>
<evidence type="ECO:0000256" key="4">
    <source>
        <dbReference type="ARBA" id="ARBA00023015"/>
    </source>
</evidence>
<dbReference type="GO" id="GO:0043565">
    <property type="term" value="F:sequence-specific DNA binding"/>
    <property type="evidence" value="ECO:0007669"/>
    <property type="project" value="InterPro"/>
</dbReference>
<feature type="domain" description="Nuclear receptor" evidence="10">
    <location>
        <begin position="10"/>
        <end position="80"/>
    </location>
</feature>
<keyword evidence="7" id="KW-0675">Receptor</keyword>
<evidence type="ECO:0000259" key="11">
    <source>
        <dbReference type="PROSITE" id="PS51843"/>
    </source>
</evidence>
<sequence length="367" mass="42388">IVPMAPSTSSHNCLVCSVAIREIHLGLEACRACALFFKRTKLTRRVYMCRLGTGKCVFRKHAMFSCKKCRFDRCIAIGMENAYGIVEGPVREENEGQQESILDKIQEEYERLMKRIIEAERRIAEIHKLPRANTDQELYFTTAKFYYDTYPITLHELCNFVKCIIPAFEHFSEDIKFGILKSLLGKFYALNTCFRTSKIYLKTGKCMATAISCFDIDKSDQWMDESEALGRNKSLWSSLEAHARDFLEILYKVLKTDEITDREFHALIAIAFCELDTTIHLPDKIQCLFDNVRTKALSELQEYYKDRLKLVDYSSRMGNLLSLTTAISEIHIISGKNQLLYSTLFDIRSEDQMIRDVLTASCPQNKV</sequence>